<comment type="caution">
    <text evidence="2">The sequence shown here is derived from an EMBL/GenBank/DDBJ whole genome shotgun (WGS) entry which is preliminary data.</text>
</comment>
<keyword evidence="3" id="KW-1185">Reference proteome</keyword>
<dbReference type="Proteomes" id="UP000246991">
    <property type="component" value="Unassembled WGS sequence"/>
</dbReference>
<accession>A0A317SN43</accession>
<reference evidence="2 3" key="1">
    <citation type="submission" date="2018-03" db="EMBL/GenBank/DDBJ databases">
        <title>Genomes of Pezizomycetes fungi and the evolution of truffles.</title>
        <authorList>
            <person name="Murat C."/>
            <person name="Payen T."/>
            <person name="Noel B."/>
            <person name="Kuo A."/>
            <person name="Martin F.M."/>
        </authorList>
    </citation>
    <scope>NUCLEOTIDE SEQUENCE [LARGE SCALE GENOMIC DNA]</scope>
    <source>
        <strain evidence="2">091103-1</strain>
    </source>
</reference>
<name>A0A317SN43_9PEZI</name>
<proteinExistence type="predicted"/>
<sequence length="85" mass="9592">IESWMKLIISFGGGTVIFGFGSLAYKVMVYDIAAAKKMEDHVERIIERTVAASEQRTESKLESLRLTTKSELDSLNLLLEQSLRK</sequence>
<dbReference type="AlphaFoldDB" id="A0A317SN43"/>
<evidence type="ECO:0000313" key="2">
    <source>
        <dbReference type="EMBL" id="PWW75100.1"/>
    </source>
</evidence>
<evidence type="ECO:0000256" key="1">
    <source>
        <dbReference type="SAM" id="Phobius"/>
    </source>
</evidence>
<evidence type="ECO:0000313" key="3">
    <source>
        <dbReference type="Proteomes" id="UP000246991"/>
    </source>
</evidence>
<feature type="non-terminal residue" evidence="2">
    <location>
        <position position="1"/>
    </location>
</feature>
<keyword evidence="1" id="KW-1133">Transmembrane helix</keyword>
<keyword evidence="1" id="KW-0472">Membrane</keyword>
<feature type="transmembrane region" description="Helical" evidence="1">
    <location>
        <begin position="6"/>
        <end position="28"/>
    </location>
</feature>
<gene>
    <name evidence="2" type="ORF">C7212DRAFT_206386</name>
</gene>
<organism evidence="2 3">
    <name type="scientific">Tuber magnatum</name>
    <name type="common">white Piedmont truffle</name>
    <dbReference type="NCBI Taxonomy" id="42249"/>
    <lineage>
        <taxon>Eukaryota</taxon>
        <taxon>Fungi</taxon>
        <taxon>Dikarya</taxon>
        <taxon>Ascomycota</taxon>
        <taxon>Pezizomycotina</taxon>
        <taxon>Pezizomycetes</taxon>
        <taxon>Pezizales</taxon>
        <taxon>Tuberaceae</taxon>
        <taxon>Tuber</taxon>
    </lineage>
</organism>
<protein>
    <submittedName>
        <fullName evidence="2">Uncharacterized protein</fullName>
    </submittedName>
</protein>
<dbReference type="EMBL" id="PYWC01000052">
    <property type="protein sequence ID" value="PWW75100.1"/>
    <property type="molecule type" value="Genomic_DNA"/>
</dbReference>
<keyword evidence="1" id="KW-0812">Transmembrane</keyword>